<sequence length="176" mass="19844">MLWSTFLLNGPVKSMGTLMFALILYNVVALLVKLQVRTRATYVLVILVTCDLMYFVAGHQDSVFELDFDSAFLFFDEYKGYLSEVPVLFAFAIFNATAIFTLYYAFVLLSERDYVLPKSDISGEHKPGTTDIKAKQSINLRSWVSSDLSTVVAGMQVHVYGQHTYAVRIVSPIFPI</sequence>
<comment type="caution">
    <text evidence="2">The sequence shown here is derived from an EMBL/GenBank/DDBJ whole genome shotgun (WGS) entry which is preliminary data.</text>
</comment>
<keyword evidence="1" id="KW-1133">Transmembrane helix</keyword>
<proteinExistence type="predicted"/>
<accession>A7AVB4</accession>
<protein>
    <submittedName>
        <fullName evidence="2">Membrane protein, putative</fullName>
    </submittedName>
</protein>
<feature type="transmembrane region" description="Helical" evidence="1">
    <location>
        <begin position="12"/>
        <end position="32"/>
    </location>
</feature>
<gene>
    <name evidence="2" type="ORF">BBOV_IV001430</name>
</gene>
<organism evidence="2">
    <name type="scientific">Babesia bovis</name>
    <dbReference type="NCBI Taxonomy" id="5865"/>
    <lineage>
        <taxon>Eukaryota</taxon>
        <taxon>Sar</taxon>
        <taxon>Alveolata</taxon>
        <taxon>Apicomplexa</taxon>
        <taxon>Aconoidasida</taxon>
        <taxon>Piroplasmida</taxon>
        <taxon>Babesiidae</taxon>
        <taxon>Babesia</taxon>
    </lineage>
</organism>
<reference evidence="2" key="2">
    <citation type="submission" date="2007-08" db="EMBL/GenBank/DDBJ databases">
        <authorList>
            <person name="Nene V."/>
        </authorList>
    </citation>
    <scope>NUCLEOTIDE SEQUENCE</scope>
    <source>
        <strain evidence="2">T2Bo</strain>
    </source>
</reference>
<evidence type="ECO:0000256" key="1">
    <source>
        <dbReference type="SAM" id="Phobius"/>
    </source>
</evidence>
<keyword evidence="1" id="KW-0472">Membrane</keyword>
<evidence type="ECO:0000313" key="2">
    <source>
        <dbReference type="EMBL" id="EDO05740.1"/>
    </source>
</evidence>
<dbReference type="InParanoid" id="A7AVB4"/>
<reference evidence="2" key="1">
    <citation type="journal article" date="2007" name="PLoS Pathog.">
        <title>Genome sequence of Babesia bovis and comparative analysis of apicomplexan hemoprotozoa.</title>
        <authorList>
            <person name="Brayton K.A."/>
            <person name="Lau A.O.T."/>
            <person name="Herndon D.R."/>
            <person name="Hannick L."/>
            <person name="Kappmeyer L.S."/>
            <person name="Berens S.J."/>
            <person name="Bidwell S.L."/>
            <person name="Brown W.C."/>
            <person name="Crabtree J."/>
            <person name="Fadrosh D."/>
            <person name="Feldblum T."/>
            <person name="Forberger H.A."/>
            <person name="Haas B.J."/>
            <person name="Howell J.M."/>
            <person name="Khouri H."/>
            <person name="Koo H."/>
            <person name="Mann D.J."/>
            <person name="Norimine J."/>
            <person name="Paulsen I.T."/>
            <person name="Radune D."/>
            <person name="Ren Q."/>
            <person name="Smith R.K. Jr."/>
            <person name="Suarez C.E."/>
            <person name="White O."/>
            <person name="Wortman J.R."/>
            <person name="Knowles D.P. Jr."/>
            <person name="McElwain T.F."/>
            <person name="Nene V.M."/>
        </authorList>
    </citation>
    <scope>NUCLEOTIDE SEQUENCE [LARGE SCALE GENOMIC DNA]</scope>
    <source>
        <strain evidence="2">T2Bo</strain>
    </source>
</reference>
<name>A7AVB4_BABBO</name>
<feature type="transmembrane region" description="Helical" evidence="1">
    <location>
        <begin position="39"/>
        <end position="57"/>
    </location>
</feature>
<feature type="transmembrane region" description="Helical" evidence="1">
    <location>
        <begin position="87"/>
        <end position="109"/>
    </location>
</feature>
<dbReference type="AlphaFoldDB" id="A7AVB4"/>
<keyword evidence="1" id="KW-0812">Transmembrane</keyword>
<dbReference type="EMBL" id="AAXT01000004">
    <property type="protein sequence ID" value="EDO05740.1"/>
    <property type="molecule type" value="Genomic_DNA"/>
</dbReference>
<dbReference type="VEuPathDB" id="PiroplasmaDB:BBOV_IV001420"/>